<reference evidence="3" key="1">
    <citation type="journal article" date="2019" name="Microbiol. Resour. Announc.">
        <title>Complete Genome Sequence of Halomonas olivaria, a Moderately Halophilic Bacterium Isolated from Olive Processing Effluents, Obtained by Nanopore Sequencing.</title>
        <authorList>
            <person name="Nagata S."/>
            <person name="Ii K.M."/>
            <person name="Tsukimi T."/>
            <person name="Miura M.C."/>
            <person name="Galipon J."/>
            <person name="Arakawa K."/>
        </authorList>
    </citation>
    <scope>NUCLEOTIDE SEQUENCE [LARGE SCALE GENOMIC DNA]</scope>
    <source>
        <strain evidence="3">TYRC17</strain>
    </source>
</reference>
<dbReference type="EMBL" id="AP019416">
    <property type="protein sequence ID" value="BBI50749.1"/>
    <property type="molecule type" value="Genomic_DNA"/>
</dbReference>
<feature type="compositionally biased region" description="Low complexity" evidence="1">
    <location>
        <begin position="16"/>
        <end position="33"/>
    </location>
</feature>
<evidence type="ECO:0000313" key="3">
    <source>
        <dbReference type="Proteomes" id="UP000289555"/>
    </source>
</evidence>
<feature type="region of interest" description="Disordered" evidence="1">
    <location>
        <begin position="1"/>
        <end position="49"/>
    </location>
</feature>
<sequence length="49" mass="5197">MDSDQQTEPRAAADVTEGGAASEQESAETSASEEVSEPGHRFIDYQPQG</sequence>
<proteinExistence type="predicted"/>
<evidence type="ECO:0000313" key="2">
    <source>
        <dbReference type="EMBL" id="BBI50749.1"/>
    </source>
</evidence>
<dbReference type="Proteomes" id="UP000289555">
    <property type="component" value="Chromosome"/>
</dbReference>
<name>A0ABM7GJT7_9GAMM</name>
<accession>A0ABM7GJT7</accession>
<organism evidence="2 3">
    <name type="scientific">Vreelandella olivaria</name>
    <dbReference type="NCBI Taxonomy" id="390919"/>
    <lineage>
        <taxon>Bacteria</taxon>
        <taxon>Pseudomonadati</taxon>
        <taxon>Pseudomonadota</taxon>
        <taxon>Gammaproteobacteria</taxon>
        <taxon>Oceanospirillales</taxon>
        <taxon>Halomonadaceae</taxon>
        <taxon>Vreelandella</taxon>
    </lineage>
</organism>
<protein>
    <submittedName>
        <fullName evidence="2">Uncharacterized protein</fullName>
    </submittedName>
</protein>
<keyword evidence="3" id="KW-1185">Reference proteome</keyword>
<evidence type="ECO:0000256" key="1">
    <source>
        <dbReference type="SAM" id="MobiDB-lite"/>
    </source>
</evidence>
<gene>
    <name evidence="2" type="ORF">HORIV_31700</name>
</gene>